<dbReference type="GO" id="GO:0005840">
    <property type="term" value="C:ribosome"/>
    <property type="evidence" value="ECO:0007669"/>
    <property type="project" value="UniProtKB-KW"/>
</dbReference>
<evidence type="ECO:0000313" key="2">
    <source>
        <dbReference type="EMBL" id="JAC92692.1"/>
    </source>
</evidence>
<feature type="non-terminal residue" evidence="2">
    <location>
        <position position="1"/>
    </location>
</feature>
<organism evidence="2">
    <name type="scientific">Ixodes ricinus</name>
    <name type="common">Common tick</name>
    <name type="synonym">Acarus ricinus</name>
    <dbReference type="NCBI Taxonomy" id="34613"/>
    <lineage>
        <taxon>Eukaryota</taxon>
        <taxon>Metazoa</taxon>
        <taxon>Ecdysozoa</taxon>
        <taxon>Arthropoda</taxon>
        <taxon>Chelicerata</taxon>
        <taxon>Arachnida</taxon>
        <taxon>Acari</taxon>
        <taxon>Parasitiformes</taxon>
        <taxon>Ixodida</taxon>
        <taxon>Ixodoidea</taxon>
        <taxon>Ixodidae</taxon>
        <taxon>Ixodinae</taxon>
        <taxon>Ixodes</taxon>
    </lineage>
</organism>
<sequence>KNDEVQVVRGHHKSHAGRQSRSEVYRKKFLVHHRAHPAREGQRRFGARREVHPSKVLIVKLKIGQGPQEDPRTTADWGGQLKDKATQGSR</sequence>
<feature type="region of interest" description="Disordered" evidence="1">
    <location>
        <begin position="1"/>
        <end position="22"/>
    </location>
</feature>
<feature type="non-terminal residue" evidence="2">
    <location>
        <position position="90"/>
    </location>
</feature>
<protein>
    <submittedName>
        <fullName evidence="2">Putative ribosomal protein l26b</fullName>
    </submittedName>
</protein>
<dbReference type="AlphaFoldDB" id="A0A090X8B1"/>
<accession>A0A090X8B1</accession>
<feature type="compositionally biased region" description="Basic and acidic residues" evidence="1">
    <location>
        <begin position="81"/>
        <end position="90"/>
    </location>
</feature>
<dbReference type="EMBL" id="GBIH01002018">
    <property type="protein sequence ID" value="JAC92692.1"/>
    <property type="molecule type" value="mRNA"/>
</dbReference>
<keyword evidence="2" id="KW-0687">Ribonucleoprotein</keyword>
<keyword evidence="2" id="KW-0689">Ribosomal protein</keyword>
<evidence type="ECO:0000256" key="1">
    <source>
        <dbReference type="SAM" id="MobiDB-lite"/>
    </source>
</evidence>
<feature type="region of interest" description="Disordered" evidence="1">
    <location>
        <begin position="63"/>
        <end position="90"/>
    </location>
</feature>
<dbReference type="InterPro" id="IPR014722">
    <property type="entry name" value="Rib_uL2_dom2"/>
</dbReference>
<reference evidence="2" key="1">
    <citation type="journal article" date="2015" name="PLoS Negl. Trop. Dis.">
        <title>Deep Sequencing Analysis of the Ixodes ricinus Haemocytome.</title>
        <authorList>
            <person name="Kotsyfakis M."/>
            <person name="Kopacek P."/>
            <person name="Franta Z."/>
            <person name="Pedra J.H."/>
            <person name="Ribeiro J.M."/>
        </authorList>
    </citation>
    <scope>NUCLEOTIDE SEQUENCE</scope>
</reference>
<dbReference type="Gene3D" id="2.30.30.30">
    <property type="match status" value="1"/>
</dbReference>
<proteinExistence type="evidence at transcript level"/>
<feature type="compositionally biased region" description="Basic residues" evidence="1">
    <location>
        <begin position="9"/>
        <end position="18"/>
    </location>
</feature>
<name>A0A090X8B1_IXORI</name>